<accession>A0A4Q7UUI7</accession>
<comment type="caution">
    <text evidence="3">The sequence shown here is derived from an EMBL/GenBank/DDBJ whole genome shotgun (WGS) entry which is preliminary data.</text>
</comment>
<feature type="domain" description="MaoC-like" evidence="2">
    <location>
        <begin position="15"/>
        <end position="104"/>
    </location>
</feature>
<dbReference type="Pfam" id="PF01575">
    <property type="entry name" value="MaoC_dehydratas"/>
    <property type="match status" value="1"/>
</dbReference>
<dbReference type="RefSeq" id="WP_242622937.1">
    <property type="nucleotide sequence ID" value="NZ_SHKL01000001.1"/>
</dbReference>
<dbReference type="SUPFAM" id="SSF54637">
    <property type="entry name" value="Thioesterase/thiol ester dehydrase-isomerase"/>
    <property type="match status" value="1"/>
</dbReference>
<organism evidence="3 4">
    <name type="scientific">Pseudonocardia sediminis</name>
    <dbReference type="NCBI Taxonomy" id="1397368"/>
    <lineage>
        <taxon>Bacteria</taxon>
        <taxon>Bacillati</taxon>
        <taxon>Actinomycetota</taxon>
        <taxon>Actinomycetes</taxon>
        <taxon>Pseudonocardiales</taxon>
        <taxon>Pseudonocardiaceae</taxon>
        <taxon>Pseudonocardia</taxon>
    </lineage>
</organism>
<evidence type="ECO:0000259" key="2">
    <source>
        <dbReference type="Pfam" id="PF01575"/>
    </source>
</evidence>
<dbReference type="Gene3D" id="3.10.129.10">
    <property type="entry name" value="Hotdog Thioesterase"/>
    <property type="match status" value="1"/>
</dbReference>
<dbReference type="Proteomes" id="UP000291591">
    <property type="component" value="Unassembled WGS sequence"/>
</dbReference>
<comment type="similarity">
    <text evidence="1">Belongs to the enoyl-CoA hydratase/isomerase family.</text>
</comment>
<protein>
    <submittedName>
        <fullName evidence="3">MaoC dehydratase-like protein</fullName>
    </submittedName>
</protein>
<evidence type="ECO:0000256" key="1">
    <source>
        <dbReference type="ARBA" id="ARBA00005254"/>
    </source>
</evidence>
<dbReference type="InterPro" id="IPR029069">
    <property type="entry name" value="HotDog_dom_sf"/>
</dbReference>
<name>A0A4Q7UUI7_PSEST</name>
<proteinExistence type="inferred from homology"/>
<dbReference type="EMBL" id="SHKL01000001">
    <property type="protein sequence ID" value="RZT84481.1"/>
    <property type="molecule type" value="Genomic_DNA"/>
</dbReference>
<evidence type="ECO:0000313" key="4">
    <source>
        <dbReference type="Proteomes" id="UP000291591"/>
    </source>
</evidence>
<evidence type="ECO:0000313" key="3">
    <source>
        <dbReference type="EMBL" id="RZT84481.1"/>
    </source>
</evidence>
<dbReference type="AlphaFoldDB" id="A0A4Q7UUI7"/>
<sequence>MNVGDALLDLVVESVDPERMKTMAALLRDPNMIHLEPAEAARHGLGDRVVNQGPINMGYVQTMLAHAAGGVDRVRATAFRFLANVHAGDRVVAGGRVTAVRDGEVDCEVWLDVTGGARALSGTATLLAPPPAP</sequence>
<dbReference type="InterPro" id="IPR002539">
    <property type="entry name" value="MaoC-like_dom"/>
</dbReference>
<gene>
    <name evidence="3" type="ORF">EV383_1323</name>
</gene>
<reference evidence="3 4" key="1">
    <citation type="submission" date="2019-02" db="EMBL/GenBank/DDBJ databases">
        <title>Sequencing the genomes of 1000 actinobacteria strains.</title>
        <authorList>
            <person name="Klenk H.-P."/>
        </authorList>
    </citation>
    <scope>NUCLEOTIDE SEQUENCE [LARGE SCALE GENOMIC DNA]</scope>
    <source>
        <strain evidence="3 4">DSM 45779</strain>
    </source>
</reference>
<dbReference type="CDD" id="cd03441">
    <property type="entry name" value="R_hydratase_like"/>
    <property type="match status" value="1"/>
</dbReference>
<keyword evidence="4" id="KW-1185">Reference proteome</keyword>